<feature type="domain" description="AAA+ ATPase" evidence="4">
    <location>
        <begin position="560"/>
        <end position="689"/>
    </location>
</feature>
<dbReference type="PATRIC" id="fig|442562.3.peg.4322"/>
<dbReference type="HOGENOM" id="CLU_020632_0_0_5"/>
<dbReference type="PANTHER" id="PTHR23073">
    <property type="entry name" value="26S PROTEASOME REGULATORY SUBUNIT"/>
    <property type="match status" value="1"/>
</dbReference>
<evidence type="ECO:0000313" key="5">
    <source>
        <dbReference type="EMBL" id="EYD74020.1"/>
    </source>
</evidence>
<accession>A0A017HI77</accession>
<dbReference type="InterPro" id="IPR027417">
    <property type="entry name" value="P-loop_NTPase"/>
</dbReference>
<organism evidence="5 6">
    <name type="scientific">Rubellimicrobium mesophilum DSM 19309</name>
    <dbReference type="NCBI Taxonomy" id="442562"/>
    <lineage>
        <taxon>Bacteria</taxon>
        <taxon>Pseudomonadati</taxon>
        <taxon>Pseudomonadota</taxon>
        <taxon>Alphaproteobacteria</taxon>
        <taxon>Rhodobacterales</taxon>
        <taxon>Roseobacteraceae</taxon>
        <taxon>Rubellimicrobium</taxon>
    </lineage>
</organism>
<keyword evidence="2" id="KW-0547">Nucleotide-binding</keyword>
<proteinExistence type="inferred from homology"/>
<feature type="domain" description="AAA+ ATPase" evidence="4">
    <location>
        <begin position="320"/>
        <end position="455"/>
    </location>
</feature>
<keyword evidence="6" id="KW-1185">Reference proteome</keyword>
<dbReference type="EMBL" id="AOSK01000124">
    <property type="protein sequence ID" value="EYD74020.1"/>
    <property type="molecule type" value="Genomic_DNA"/>
</dbReference>
<dbReference type="STRING" id="442562.Rumeso_04391"/>
<evidence type="ECO:0000259" key="4">
    <source>
        <dbReference type="SMART" id="SM00382"/>
    </source>
</evidence>
<dbReference type="SUPFAM" id="SSF52540">
    <property type="entry name" value="P-loop containing nucleoside triphosphate hydrolases"/>
    <property type="match status" value="2"/>
</dbReference>
<gene>
    <name evidence="5" type="ORF">Rumeso_04391</name>
</gene>
<dbReference type="InterPro" id="IPR003593">
    <property type="entry name" value="AAA+_ATPase"/>
</dbReference>
<evidence type="ECO:0000256" key="2">
    <source>
        <dbReference type="ARBA" id="ARBA00022741"/>
    </source>
</evidence>
<name>A0A017HI77_9RHOB</name>
<evidence type="ECO:0000313" key="6">
    <source>
        <dbReference type="Proteomes" id="UP000019666"/>
    </source>
</evidence>
<dbReference type="CDD" id="cd19481">
    <property type="entry name" value="RecA-like_protease"/>
    <property type="match status" value="1"/>
</dbReference>
<protein>
    <recommendedName>
        <fullName evidence="4">AAA+ ATPase domain-containing protein</fullName>
    </recommendedName>
</protein>
<dbReference type="Gene3D" id="3.40.50.300">
    <property type="entry name" value="P-loop containing nucleotide triphosphate hydrolases"/>
    <property type="match status" value="2"/>
</dbReference>
<evidence type="ECO:0000256" key="3">
    <source>
        <dbReference type="ARBA" id="ARBA00022840"/>
    </source>
</evidence>
<dbReference type="Proteomes" id="UP000019666">
    <property type="component" value="Unassembled WGS sequence"/>
</dbReference>
<dbReference type="GO" id="GO:0005524">
    <property type="term" value="F:ATP binding"/>
    <property type="evidence" value="ECO:0007669"/>
    <property type="project" value="UniProtKB-KW"/>
</dbReference>
<comment type="caution">
    <text evidence="5">The sequence shown here is derived from an EMBL/GenBank/DDBJ whole genome shotgun (WGS) entry which is preliminary data.</text>
</comment>
<dbReference type="AlphaFoldDB" id="A0A017HI77"/>
<sequence>MDNKAKAAAVWAAVSLDRDRHHALKAKSWRGVLPKPADSVARIPAPYTAPETADLQCAGVGPATDPVTPRQYLDRTTATEFWMSGRYAVRLVLVSALRLARVLPRSGRALRELSEWAENCELELGWEHEGPRGRRLQTPVPNRAGLVAAIEAGLRTYMRSRPDDVARNLDLLADWLGLDPIERDCLVVIARAERGEPLGRLFEALTDSAGMRGEEALAAMTGRPLAAIRQALASRGRLIDSGLVLSEEQGRRHGWGKGYGLSQRLRVRLDERIENVEDLLGRLFDTPPAPETLWSDFDHVAETRDQIARLLRGAVAERAQGVNILLYGEPGTGKTELCKALSAELGLRLLAVGEADDDGDSPSASERLSSLRLGQRFVGGAKDALILFDEMDDLLPHALAGLWGQRSATSRVYLHRILETTPVPTLWTANDVERVDPAVMRRMTLAAEIRRPSPAVRAAVWSRLALREGVALTPEEARRLAQRHETPPAIIASALRGARLSGGSLQDLDRIAAAGARAMNGGRTLPPIAVAPAALRDDLVSADVDVAELVRRLSEPGAARRVSFLFTGAPGTGKSAFARRLADAMGLEVIQRRASDLISPYVGMTERLIARAFAAARESQAFLVFDEADSFLASREGARHTWEVSQVNEMLTWMEDHPLPFACTTNLADRLDPASLRRFTFKVGFRPLEPAQSRAAFLHFFGVPAPVGLAALDLLTPGDYVAAHRRASLMGLTDPERIVAELAREQAAKPGAGSEPVGFCLRGPS</sequence>
<keyword evidence="3" id="KW-0067">ATP-binding</keyword>
<dbReference type="InterPro" id="IPR003959">
    <property type="entry name" value="ATPase_AAA_core"/>
</dbReference>
<dbReference type="CDD" id="cd00009">
    <property type="entry name" value="AAA"/>
    <property type="match status" value="1"/>
</dbReference>
<dbReference type="OrthoDB" id="5297432at2"/>
<comment type="similarity">
    <text evidence="1">Belongs to the AAA ATPase family.</text>
</comment>
<dbReference type="SMART" id="SM00382">
    <property type="entry name" value="AAA"/>
    <property type="match status" value="2"/>
</dbReference>
<evidence type="ECO:0000256" key="1">
    <source>
        <dbReference type="ARBA" id="ARBA00006914"/>
    </source>
</evidence>
<dbReference type="Pfam" id="PF00004">
    <property type="entry name" value="AAA"/>
    <property type="match status" value="2"/>
</dbReference>
<reference evidence="5 6" key="1">
    <citation type="submission" date="2013-02" db="EMBL/GenBank/DDBJ databases">
        <authorList>
            <person name="Fiebig A."/>
            <person name="Goeker M."/>
            <person name="Klenk H.-P.P."/>
        </authorList>
    </citation>
    <scope>NUCLEOTIDE SEQUENCE [LARGE SCALE GENOMIC DNA]</scope>
    <source>
        <strain evidence="5 6">DSM 19309</strain>
    </source>
</reference>
<dbReference type="GO" id="GO:0016887">
    <property type="term" value="F:ATP hydrolysis activity"/>
    <property type="evidence" value="ECO:0007669"/>
    <property type="project" value="InterPro"/>
</dbReference>
<dbReference type="InterPro" id="IPR050221">
    <property type="entry name" value="26S_Proteasome_ATPase"/>
</dbReference>